<dbReference type="Proteomes" id="UP000683925">
    <property type="component" value="Unassembled WGS sequence"/>
</dbReference>
<dbReference type="PROSITE" id="PS50011">
    <property type="entry name" value="PROTEIN_KINASE_DOM"/>
    <property type="match status" value="1"/>
</dbReference>
<gene>
    <name evidence="3" type="ORF">POCTA_138.1.T0710168</name>
</gene>
<dbReference type="SMART" id="SM00220">
    <property type="entry name" value="S_TKc"/>
    <property type="match status" value="1"/>
</dbReference>
<proteinExistence type="predicted"/>
<protein>
    <recommendedName>
        <fullName evidence="1">Casein kinase I</fullName>
    </recommendedName>
</protein>
<evidence type="ECO:0000259" key="2">
    <source>
        <dbReference type="PROSITE" id="PS50011"/>
    </source>
</evidence>
<dbReference type="OrthoDB" id="299996at2759"/>
<evidence type="ECO:0000256" key="1">
    <source>
        <dbReference type="ARBA" id="ARBA00023860"/>
    </source>
</evidence>
<dbReference type="GO" id="GO:0004672">
    <property type="term" value="F:protein kinase activity"/>
    <property type="evidence" value="ECO:0007669"/>
    <property type="project" value="InterPro"/>
</dbReference>
<feature type="domain" description="Protein kinase" evidence="2">
    <location>
        <begin position="7"/>
        <end position="273"/>
    </location>
</feature>
<dbReference type="OMA" id="CQLSEMI"/>
<comment type="caution">
    <text evidence="3">The sequence shown here is derived from an EMBL/GenBank/DDBJ whole genome shotgun (WGS) entry which is preliminary data.</text>
</comment>
<accession>A0A8S1VS74</accession>
<dbReference type="GO" id="GO:0005524">
    <property type="term" value="F:ATP binding"/>
    <property type="evidence" value="ECO:0007669"/>
    <property type="project" value="InterPro"/>
</dbReference>
<organism evidence="3 4">
    <name type="scientific">Paramecium octaurelia</name>
    <dbReference type="NCBI Taxonomy" id="43137"/>
    <lineage>
        <taxon>Eukaryota</taxon>
        <taxon>Sar</taxon>
        <taxon>Alveolata</taxon>
        <taxon>Ciliophora</taxon>
        <taxon>Intramacronucleata</taxon>
        <taxon>Oligohymenophorea</taxon>
        <taxon>Peniculida</taxon>
        <taxon>Parameciidae</taxon>
        <taxon>Paramecium</taxon>
    </lineage>
</organism>
<dbReference type="EMBL" id="CAJJDP010000070">
    <property type="protein sequence ID" value="CAD8178609.1"/>
    <property type="molecule type" value="Genomic_DNA"/>
</dbReference>
<reference evidence="3" key="1">
    <citation type="submission" date="2021-01" db="EMBL/GenBank/DDBJ databases">
        <authorList>
            <consortium name="Genoscope - CEA"/>
            <person name="William W."/>
        </authorList>
    </citation>
    <scope>NUCLEOTIDE SEQUENCE</scope>
</reference>
<evidence type="ECO:0000313" key="4">
    <source>
        <dbReference type="Proteomes" id="UP000683925"/>
    </source>
</evidence>
<dbReference type="InterPro" id="IPR000719">
    <property type="entry name" value="Prot_kinase_dom"/>
</dbReference>
<dbReference type="PANTHER" id="PTHR11909">
    <property type="entry name" value="CASEIN KINASE-RELATED"/>
    <property type="match status" value="1"/>
</dbReference>
<sequence length="351" mass="40767">MFQLSRFVEIKLSYVDSEFMVYFAKEKSTMRPVQLKISNFHNSHYKERTLGVEVKILLGLKGIAGVPEIIDYGYTSTSKFYIVSEQTGHNLQQYIDAKKQLGSTTIIYIGQQLLGILERIHALNVYHTNLSPQNISILKNQVYLHGFYFNHLDDREKVLFKDKKFWSKSLTNSCTITFKDDLESLGYLLIHLVDYELNNKSYGNQGSNQSGIFFRSYFELLSKLQSTNPPPYLHLKKIIYRIITQCLSDENKIRIRQASRQLASRQNRNHKNKLSIIKEDDLENIVSKDFVKINAATLFDDKINSSLELQNSMNQTFEISEEQCQLSEMIQNLHSQSIRARSIASLCQYKQ</sequence>
<name>A0A8S1VS74_PAROT</name>
<dbReference type="Pfam" id="PF00069">
    <property type="entry name" value="Pkinase"/>
    <property type="match status" value="1"/>
</dbReference>
<dbReference type="AlphaFoldDB" id="A0A8S1VS74"/>
<dbReference type="InterPro" id="IPR050235">
    <property type="entry name" value="CK1_Ser-Thr_kinase"/>
</dbReference>
<evidence type="ECO:0000313" key="3">
    <source>
        <dbReference type="EMBL" id="CAD8178609.1"/>
    </source>
</evidence>
<keyword evidence="4" id="KW-1185">Reference proteome</keyword>